<reference evidence="3 4" key="1">
    <citation type="submission" date="2022-05" db="EMBL/GenBank/DDBJ databases">
        <authorList>
            <consortium name="Genoscope - CEA"/>
            <person name="William W."/>
        </authorList>
    </citation>
    <scope>NUCLEOTIDE SEQUENCE [LARGE SCALE GENOMIC DNA]</scope>
</reference>
<dbReference type="Gene3D" id="3.80.10.10">
    <property type="entry name" value="Ribonuclease Inhibitor"/>
    <property type="match status" value="1"/>
</dbReference>
<organism evidence="3 4">
    <name type="scientific">Porites lobata</name>
    <dbReference type="NCBI Taxonomy" id="104759"/>
    <lineage>
        <taxon>Eukaryota</taxon>
        <taxon>Metazoa</taxon>
        <taxon>Cnidaria</taxon>
        <taxon>Anthozoa</taxon>
        <taxon>Hexacorallia</taxon>
        <taxon>Scleractinia</taxon>
        <taxon>Fungiina</taxon>
        <taxon>Poritidae</taxon>
        <taxon>Porites</taxon>
    </lineage>
</organism>
<dbReference type="SUPFAM" id="SSF52047">
    <property type="entry name" value="RNI-like"/>
    <property type="match status" value="1"/>
</dbReference>
<proteinExistence type="predicted"/>
<dbReference type="InterPro" id="IPR051261">
    <property type="entry name" value="NLR"/>
</dbReference>
<dbReference type="PANTHER" id="PTHR24106">
    <property type="entry name" value="NACHT, LRR AND CARD DOMAINS-CONTAINING"/>
    <property type="match status" value="1"/>
</dbReference>
<dbReference type="Proteomes" id="UP001159405">
    <property type="component" value="Unassembled WGS sequence"/>
</dbReference>
<name>A0ABN8SHZ2_9CNID</name>
<evidence type="ECO:0000313" key="3">
    <source>
        <dbReference type="EMBL" id="CAH3190526.1"/>
    </source>
</evidence>
<evidence type="ECO:0000256" key="1">
    <source>
        <dbReference type="ARBA" id="ARBA00022614"/>
    </source>
</evidence>
<accession>A0ABN8SHZ2</accession>
<dbReference type="InterPro" id="IPR032675">
    <property type="entry name" value="LRR_dom_sf"/>
</dbReference>
<dbReference type="EMBL" id="CALNXK010000875">
    <property type="protein sequence ID" value="CAH3190526.1"/>
    <property type="molecule type" value="Genomic_DNA"/>
</dbReference>
<dbReference type="PROSITE" id="PS51450">
    <property type="entry name" value="LRR"/>
    <property type="match status" value="1"/>
</dbReference>
<evidence type="ECO:0000256" key="2">
    <source>
        <dbReference type="ARBA" id="ARBA00022737"/>
    </source>
</evidence>
<dbReference type="Pfam" id="PF13516">
    <property type="entry name" value="LRR_6"/>
    <property type="match status" value="3"/>
</dbReference>
<protein>
    <submittedName>
        <fullName evidence="3">Uncharacterized protein</fullName>
    </submittedName>
</protein>
<keyword evidence="1" id="KW-0433">Leucine-rich repeat</keyword>
<dbReference type="InterPro" id="IPR001611">
    <property type="entry name" value="Leu-rich_rpt"/>
</dbReference>
<feature type="non-terminal residue" evidence="3">
    <location>
        <position position="1"/>
    </location>
</feature>
<evidence type="ECO:0000313" key="4">
    <source>
        <dbReference type="Proteomes" id="UP001159405"/>
    </source>
</evidence>
<gene>
    <name evidence="3" type="ORF">PLOB_00047190</name>
</gene>
<comment type="caution">
    <text evidence="3">The sequence shown here is derived from an EMBL/GenBank/DDBJ whole genome shotgun (WGS) entry which is preliminary data.</text>
</comment>
<dbReference type="SMART" id="SM00368">
    <property type="entry name" value="LRR_RI"/>
    <property type="match status" value="3"/>
</dbReference>
<keyword evidence="2" id="KW-0677">Repeat</keyword>
<sequence>FLHLTLQEFLAAKYLVDTLSSKQLRGFVSDHIQDGAWKVVMQFVAGLLAEKEGPSTDIFSDLLPSETDTDEVEIEMNEDSEERTETLTWWPHYKHRLLVVTLFNCMYENKASDGEVQKKLAKIGCKALYFYYCNLSPLDCLALVHALKSVEGILDFHLAVNNLQSLGCIEIAKLLPGNQHNQGFCELKRLNLRHNNITDEGVKHLATALTHTNCTLNSLDLGVNNITDEGVKHLATALTHTNCTLNSLDLGVNNITDEGVKHLATALTHTNCTLNSLDLGVKKHN</sequence>
<keyword evidence="4" id="KW-1185">Reference proteome</keyword>